<keyword evidence="4" id="KW-0804">Transcription</keyword>
<keyword evidence="3" id="KW-0238">DNA-binding</keyword>
<evidence type="ECO:0000256" key="1">
    <source>
        <dbReference type="ARBA" id="ARBA00023015"/>
    </source>
</evidence>
<comment type="caution">
    <text evidence="6">The sequence shown here is derived from an EMBL/GenBank/DDBJ whole genome shotgun (WGS) entry which is preliminary data.</text>
</comment>
<gene>
    <name evidence="6" type="ORF">KSB_03380</name>
</gene>
<dbReference type="Pfam" id="PF04542">
    <property type="entry name" value="Sigma70_r2"/>
    <property type="match status" value="1"/>
</dbReference>
<dbReference type="Proteomes" id="UP000654345">
    <property type="component" value="Unassembled WGS sequence"/>
</dbReference>
<dbReference type="InterPro" id="IPR013325">
    <property type="entry name" value="RNA_pol_sigma_r2"/>
</dbReference>
<name>A0ABQ3UGM9_9CHLR</name>
<evidence type="ECO:0000256" key="4">
    <source>
        <dbReference type="ARBA" id="ARBA00023163"/>
    </source>
</evidence>
<dbReference type="PANTHER" id="PTHR43133:SF8">
    <property type="entry name" value="RNA POLYMERASE SIGMA FACTOR HI_1459-RELATED"/>
    <property type="match status" value="1"/>
</dbReference>
<evidence type="ECO:0000256" key="2">
    <source>
        <dbReference type="ARBA" id="ARBA00023082"/>
    </source>
</evidence>
<protein>
    <recommendedName>
        <fullName evidence="5">RNA polymerase sigma-70 region 2 domain-containing protein</fullName>
    </recommendedName>
</protein>
<dbReference type="Gene3D" id="1.10.1740.10">
    <property type="match status" value="1"/>
</dbReference>
<evidence type="ECO:0000313" key="7">
    <source>
        <dbReference type="Proteomes" id="UP000654345"/>
    </source>
</evidence>
<dbReference type="SUPFAM" id="SSF88946">
    <property type="entry name" value="Sigma2 domain of RNA polymerase sigma factors"/>
    <property type="match status" value="1"/>
</dbReference>
<keyword evidence="1" id="KW-0805">Transcription regulation</keyword>
<accession>A0ABQ3UGM9</accession>
<dbReference type="RefSeq" id="WP_201368827.1">
    <property type="nucleotide sequence ID" value="NZ_BNJG01000001.1"/>
</dbReference>
<dbReference type="InterPro" id="IPR007627">
    <property type="entry name" value="RNA_pol_sigma70_r2"/>
</dbReference>
<dbReference type="InterPro" id="IPR039425">
    <property type="entry name" value="RNA_pol_sigma-70-like"/>
</dbReference>
<sequence length="110" mass="12923">MKKGFTVIEQDRSALLYKRQAPAILAYFYRQTAAWDDAEDLLVEVFLSALENQRFRVISEEEQERWLWKVAHNKAADYFRRLKRQASLPLHVETIEAVLADTALTPENRL</sequence>
<reference evidence="6 7" key="1">
    <citation type="journal article" date="2021" name="Int. J. Syst. Evol. Microbiol.">
        <title>Reticulibacter mediterranei gen. nov., sp. nov., within the new family Reticulibacteraceae fam. nov., and Ktedonospora formicarum gen. nov., sp. nov., Ktedonobacter robiniae sp. nov., Dictyobacter formicarum sp. nov. and Dictyobacter arantiisoli sp. nov., belonging to the class Ktedonobacteria.</title>
        <authorList>
            <person name="Yabe S."/>
            <person name="Zheng Y."/>
            <person name="Wang C.M."/>
            <person name="Sakai Y."/>
            <person name="Abe K."/>
            <person name="Yokota A."/>
            <person name="Donadio S."/>
            <person name="Cavaletti L."/>
            <person name="Monciardini P."/>
        </authorList>
    </citation>
    <scope>NUCLEOTIDE SEQUENCE [LARGE SCALE GENOMIC DNA]</scope>
    <source>
        <strain evidence="6 7">SOSP1-30</strain>
    </source>
</reference>
<evidence type="ECO:0000313" key="6">
    <source>
        <dbReference type="EMBL" id="GHO51863.1"/>
    </source>
</evidence>
<keyword evidence="2" id="KW-0731">Sigma factor</keyword>
<dbReference type="PANTHER" id="PTHR43133">
    <property type="entry name" value="RNA POLYMERASE ECF-TYPE SIGMA FACTO"/>
    <property type="match status" value="1"/>
</dbReference>
<organism evidence="6 7">
    <name type="scientific">Ktedonobacter robiniae</name>
    <dbReference type="NCBI Taxonomy" id="2778365"/>
    <lineage>
        <taxon>Bacteria</taxon>
        <taxon>Bacillati</taxon>
        <taxon>Chloroflexota</taxon>
        <taxon>Ktedonobacteria</taxon>
        <taxon>Ktedonobacterales</taxon>
        <taxon>Ktedonobacteraceae</taxon>
        <taxon>Ktedonobacter</taxon>
    </lineage>
</organism>
<proteinExistence type="predicted"/>
<evidence type="ECO:0000256" key="3">
    <source>
        <dbReference type="ARBA" id="ARBA00023125"/>
    </source>
</evidence>
<keyword evidence="7" id="KW-1185">Reference proteome</keyword>
<evidence type="ECO:0000259" key="5">
    <source>
        <dbReference type="Pfam" id="PF04542"/>
    </source>
</evidence>
<feature type="domain" description="RNA polymerase sigma-70 region 2" evidence="5">
    <location>
        <begin position="16"/>
        <end position="84"/>
    </location>
</feature>
<dbReference type="EMBL" id="BNJG01000001">
    <property type="protein sequence ID" value="GHO51863.1"/>
    <property type="molecule type" value="Genomic_DNA"/>
</dbReference>